<dbReference type="Gene3D" id="3.60.10.10">
    <property type="entry name" value="Endonuclease/exonuclease/phosphatase"/>
    <property type="match status" value="1"/>
</dbReference>
<proteinExistence type="predicted"/>
<protein>
    <recommendedName>
        <fullName evidence="1">Endonuclease/exonuclease/phosphatase domain-containing protein</fullName>
    </recommendedName>
</protein>
<dbReference type="SUPFAM" id="SSF56219">
    <property type="entry name" value="DNase I-like"/>
    <property type="match status" value="1"/>
</dbReference>
<dbReference type="InterPro" id="IPR050410">
    <property type="entry name" value="CCR4/nocturin_mRNA_transcr"/>
</dbReference>
<keyword evidence="3" id="KW-1185">Reference proteome</keyword>
<dbReference type="AlphaFoldDB" id="A0A8J5XKH1"/>
<dbReference type="GO" id="GO:0000175">
    <property type="term" value="F:3'-5'-RNA exonuclease activity"/>
    <property type="evidence" value="ECO:0007669"/>
    <property type="project" value="TreeGrafter"/>
</dbReference>
<evidence type="ECO:0000259" key="1">
    <source>
        <dbReference type="Pfam" id="PF03372"/>
    </source>
</evidence>
<name>A0A8J5XKH1_DIALT</name>
<comment type="caution">
    <text evidence="2">The sequence shown here is derived from an EMBL/GenBank/DDBJ whole genome shotgun (WGS) entry which is preliminary data.</text>
</comment>
<dbReference type="OrthoDB" id="2866996at2759"/>
<dbReference type="InterPro" id="IPR036691">
    <property type="entry name" value="Endo/exonu/phosph_ase_sf"/>
</dbReference>
<organism evidence="2 3">
    <name type="scientific">Diacronema lutheri</name>
    <name type="common">Unicellular marine alga</name>
    <name type="synonym">Monochrysis lutheri</name>
    <dbReference type="NCBI Taxonomy" id="2081491"/>
    <lineage>
        <taxon>Eukaryota</taxon>
        <taxon>Haptista</taxon>
        <taxon>Haptophyta</taxon>
        <taxon>Pavlovophyceae</taxon>
        <taxon>Pavlovales</taxon>
        <taxon>Pavlovaceae</taxon>
        <taxon>Diacronema</taxon>
    </lineage>
</organism>
<dbReference type="Proteomes" id="UP000751190">
    <property type="component" value="Unassembled WGS sequence"/>
</dbReference>
<gene>
    <name evidence="2" type="ORF">KFE25_011139</name>
</gene>
<dbReference type="Pfam" id="PF03372">
    <property type="entry name" value="Exo_endo_phos"/>
    <property type="match status" value="1"/>
</dbReference>
<evidence type="ECO:0000313" key="2">
    <source>
        <dbReference type="EMBL" id="KAG8463142.1"/>
    </source>
</evidence>
<dbReference type="OMA" id="TYHMPCA"/>
<sequence length="410" mass="43888">MQPVRVRVATYNVLSSHLADPSHFPRCAPADLDAAVRLPRVLAKLRAETAQKSVIALQEVSMDWAGELHTFFAAEGYQFVTALYGRYFNGYMGVGLAWPISEYEVAAVSIKRIADTRQWPRGAPPAAGLARALALARSFVSGSFGALRGSLAWVLAGGGRASPSKPPFGGGVHGDPLAVARDRHNQAIAAMLVPRTPPRSSSSSASGAAGGGPWRPAAFAVACYHMPCMFRTVADRQVMLVHSSLYAQWAQRFAASARGAPGDGSCAPHVVVGDFNVQPSSASYELLTSQLRADHPERPPARAPHDRTRWSVDALPGGAMRSAYALASADERTEPAFTNNAWVGETGPAFRETLDYIFLSREWAVRAVRPLPPLGSLGDGEFYPSEDEPSDHLMLAAELELPAARGARAY</sequence>
<accession>A0A8J5XKH1</accession>
<dbReference type="InterPro" id="IPR005135">
    <property type="entry name" value="Endo/exonuclease/phosphatase"/>
</dbReference>
<dbReference type="PANTHER" id="PTHR12121">
    <property type="entry name" value="CARBON CATABOLITE REPRESSOR PROTEIN 4"/>
    <property type="match status" value="1"/>
</dbReference>
<dbReference type="EMBL" id="JAGTXO010000017">
    <property type="protein sequence ID" value="KAG8463142.1"/>
    <property type="molecule type" value="Genomic_DNA"/>
</dbReference>
<reference evidence="2" key="1">
    <citation type="submission" date="2021-05" db="EMBL/GenBank/DDBJ databases">
        <title>The genome of the haptophyte Pavlova lutheri (Diacronema luteri, Pavlovales) - a model for lipid biosynthesis in eukaryotic algae.</title>
        <authorList>
            <person name="Hulatt C.J."/>
            <person name="Posewitz M.C."/>
        </authorList>
    </citation>
    <scope>NUCLEOTIDE SEQUENCE</scope>
    <source>
        <strain evidence="2">NIVA-4/92</strain>
    </source>
</reference>
<feature type="domain" description="Endonuclease/exonuclease/phosphatase" evidence="1">
    <location>
        <begin position="9"/>
        <end position="392"/>
    </location>
</feature>
<evidence type="ECO:0000313" key="3">
    <source>
        <dbReference type="Proteomes" id="UP000751190"/>
    </source>
</evidence>
<dbReference type="PANTHER" id="PTHR12121:SF101">
    <property type="entry name" value="ENDONUCLEASE_EXONUCLEASE_PHOSPHATASE DOMAIN-CONTAINING PROTEIN"/>
    <property type="match status" value="1"/>
</dbReference>